<comment type="caution">
    <text evidence="1">The sequence shown here is derived from an EMBL/GenBank/DDBJ whole genome shotgun (WGS) entry which is preliminary data.</text>
</comment>
<organism evidence="1 2">
    <name type="scientific">Phytophthora palmivora</name>
    <dbReference type="NCBI Taxonomy" id="4796"/>
    <lineage>
        <taxon>Eukaryota</taxon>
        <taxon>Sar</taxon>
        <taxon>Stramenopiles</taxon>
        <taxon>Oomycota</taxon>
        <taxon>Peronosporomycetes</taxon>
        <taxon>Peronosporales</taxon>
        <taxon>Peronosporaceae</taxon>
        <taxon>Phytophthora</taxon>
    </lineage>
</organism>
<protein>
    <submittedName>
        <fullName evidence="1">Uncharacterized protein</fullName>
    </submittedName>
</protein>
<sequence length="218" mass="24878">MATEKAVEMADKDLFTSNSIGLLWKWVIHCGDKSVFDSVTDKFTKAEPSLLGPSIQYLSQYLCANGEDNDKIAMLGLSVCKRVKWLKDEIDVLNKPFTWEMSEAEFPDNGAIPAIQAFLRGPEVSMTTEKVKNFKGYQEAQNYAARIMRFEQDHCSFEMEGTTINAKTFVTITKTRKWFLAQQKQLVQHQTELRLLTDQYGDDLKVDGGDKKRICLDK</sequence>
<keyword evidence="2" id="KW-1185">Reference proteome</keyword>
<dbReference type="Proteomes" id="UP000237271">
    <property type="component" value="Unassembled WGS sequence"/>
</dbReference>
<proteinExistence type="predicted"/>
<dbReference type="AlphaFoldDB" id="A0A2P4Y4U1"/>
<dbReference type="EMBL" id="NCKW01005461">
    <property type="protein sequence ID" value="POM72816.1"/>
    <property type="molecule type" value="Genomic_DNA"/>
</dbReference>
<accession>A0A2P4Y4U1</accession>
<evidence type="ECO:0000313" key="1">
    <source>
        <dbReference type="EMBL" id="POM72816.1"/>
    </source>
</evidence>
<reference evidence="1 2" key="1">
    <citation type="journal article" date="2017" name="Genome Biol. Evol.">
        <title>Phytophthora megakarya and P. palmivora, closely related causal agents of cacao black pod rot, underwent increases in genome sizes and gene numbers by different mechanisms.</title>
        <authorList>
            <person name="Ali S.S."/>
            <person name="Shao J."/>
            <person name="Lary D.J."/>
            <person name="Kronmiller B."/>
            <person name="Shen D."/>
            <person name="Strem M.D."/>
            <person name="Amoako-Attah I."/>
            <person name="Akrofi A.Y."/>
            <person name="Begoude B.A."/>
            <person name="Ten Hoopen G.M."/>
            <person name="Coulibaly K."/>
            <person name="Kebe B.I."/>
            <person name="Melnick R.L."/>
            <person name="Guiltinan M.J."/>
            <person name="Tyler B.M."/>
            <person name="Meinhardt L.W."/>
            <person name="Bailey B.A."/>
        </authorList>
    </citation>
    <scope>NUCLEOTIDE SEQUENCE [LARGE SCALE GENOMIC DNA]</scope>
    <source>
        <strain evidence="2">sbr112.9</strain>
    </source>
</reference>
<evidence type="ECO:0000313" key="2">
    <source>
        <dbReference type="Proteomes" id="UP000237271"/>
    </source>
</evidence>
<dbReference type="OrthoDB" id="92495at2759"/>
<name>A0A2P4Y4U1_9STRA</name>
<gene>
    <name evidence="1" type="ORF">PHPALM_10414</name>
</gene>